<dbReference type="AlphaFoldDB" id="A0A0A8Y8M2"/>
<reference evidence="1" key="1">
    <citation type="submission" date="2014-09" db="EMBL/GenBank/DDBJ databases">
        <authorList>
            <person name="Magalhaes I.L.F."/>
            <person name="Oliveira U."/>
            <person name="Santos F.R."/>
            <person name="Vidigal T.H.D.A."/>
            <person name="Brescovit A.D."/>
            <person name="Santos A.J."/>
        </authorList>
    </citation>
    <scope>NUCLEOTIDE SEQUENCE</scope>
    <source>
        <tissue evidence="1">Shoot tissue taken approximately 20 cm above the soil surface</tissue>
    </source>
</reference>
<evidence type="ECO:0000313" key="1">
    <source>
        <dbReference type="EMBL" id="JAD21588.1"/>
    </source>
</evidence>
<reference evidence="1" key="2">
    <citation type="journal article" date="2015" name="Data Brief">
        <title>Shoot transcriptome of the giant reed, Arundo donax.</title>
        <authorList>
            <person name="Barrero R.A."/>
            <person name="Guerrero F.D."/>
            <person name="Moolhuijzen P."/>
            <person name="Goolsby J.A."/>
            <person name="Tidwell J."/>
            <person name="Bellgard S.E."/>
            <person name="Bellgard M.I."/>
        </authorList>
    </citation>
    <scope>NUCLEOTIDE SEQUENCE</scope>
    <source>
        <tissue evidence="1">Shoot tissue taken approximately 20 cm above the soil surface</tissue>
    </source>
</reference>
<protein>
    <submittedName>
        <fullName evidence="1">Uncharacterized protein</fullName>
    </submittedName>
</protein>
<sequence length="47" mass="5303">MFSSLITKSTLVHKKISHDSKSVNKHNHNSSFLTCNIGSCKWVQTNN</sequence>
<proteinExistence type="predicted"/>
<dbReference type="EMBL" id="GBRH01276307">
    <property type="protein sequence ID" value="JAD21588.1"/>
    <property type="molecule type" value="Transcribed_RNA"/>
</dbReference>
<name>A0A0A8Y8M2_ARUDO</name>
<accession>A0A0A8Y8M2</accession>
<organism evidence="1">
    <name type="scientific">Arundo donax</name>
    <name type="common">Giant reed</name>
    <name type="synonym">Donax arundinaceus</name>
    <dbReference type="NCBI Taxonomy" id="35708"/>
    <lineage>
        <taxon>Eukaryota</taxon>
        <taxon>Viridiplantae</taxon>
        <taxon>Streptophyta</taxon>
        <taxon>Embryophyta</taxon>
        <taxon>Tracheophyta</taxon>
        <taxon>Spermatophyta</taxon>
        <taxon>Magnoliopsida</taxon>
        <taxon>Liliopsida</taxon>
        <taxon>Poales</taxon>
        <taxon>Poaceae</taxon>
        <taxon>PACMAD clade</taxon>
        <taxon>Arundinoideae</taxon>
        <taxon>Arundineae</taxon>
        <taxon>Arundo</taxon>
    </lineage>
</organism>